<dbReference type="AlphaFoldDB" id="C6WHI9"/>
<proteinExistence type="predicted"/>
<dbReference type="KEGG" id="ami:Amir_6131"/>
<accession>C6WHI9</accession>
<dbReference type="HOGENOM" id="CLU_125475_0_0_11"/>
<keyword evidence="2" id="KW-0732">Signal</keyword>
<dbReference type="Proteomes" id="UP000002213">
    <property type="component" value="Chromosome"/>
</dbReference>
<evidence type="ECO:0000256" key="2">
    <source>
        <dbReference type="SAM" id="SignalP"/>
    </source>
</evidence>
<feature type="region of interest" description="Disordered" evidence="1">
    <location>
        <begin position="27"/>
        <end position="49"/>
    </location>
</feature>
<organism evidence="3 4">
    <name type="scientific">Actinosynnema mirum (strain ATCC 29888 / DSM 43827 / JCM 3225 / NBRC 14064 / NCIMB 13271 / NRRL B-12336 / IMRU 3971 / 101)</name>
    <dbReference type="NCBI Taxonomy" id="446462"/>
    <lineage>
        <taxon>Bacteria</taxon>
        <taxon>Bacillati</taxon>
        <taxon>Actinomycetota</taxon>
        <taxon>Actinomycetes</taxon>
        <taxon>Pseudonocardiales</taxon>
        <taxon>Pseudonocardiaceae</taxon>
        <taxon>Actinosynnema</taxon>
    </lineage>
</organism>
<dbReference type="eggNOG" id="ENOG502ZK2U">
    <property type="taxonomic scope" value="Bacteria"/>
</dbReference>
<dbReference type="PROSITE" id="PS51257">
    <property type="entry name" value="PROKAR_LIPOPROTEIN"/>
    <property type="match status" value="1"/>
</dbReference>
<gene>
    <name evidence="3" type="ordered locus">Amir_6131</name>
</gene>
<dbReference type="STRING" id="446462.Amir_6131"/>
<evidence type="ECO:0008006" key="5">
    <source>
        <dbReference type="Google" id="ProtNLM"/>
    </source>
</evidence>
<sequence length="176" mass="17911">MAYVVKFSRTLPALLCLAALSACTSSEPGTASPAGSPTQAVPTGSAAPSGQDLSALDACELLKGISSTVPTQTPKELGQHECEAVVNRDHTIAINIRPELGLADYNLGSQAEPSDTTVGSHEGKLVKKSLTNLDCTVVIGVGAKARVDVVGISDASLDEACSLATEVATAIEPKLP</sequence>
<keyword evidence="4" id="KW-1185">Reference proteome</keyword>
<feature type="chain" id="PRO_5038937120" description="DUF3558 domain-containing protein" evidence="2">
    <location>
        <begin position="32"/>
        <end position="176"/>
    </location>
</feature>
<evidence type="ECO:0000313" key="3">
    <source>
        <dbReference type="EMBL" id="ACU39938.1"/>
    </source>
</evidence>
<evidence type="ECO:0000256" key="1">
    <source>
        <dbReference type="SAM" id="MobiDB-lite"/>
    </source>
</evidence>
<name>C6WHI9_ACTMD</name>
<evidence type="ECO:0000313" key="4">
    <source>
        <dbReference type="Proteomes" id="UP000002213"/>
    </source>
</evidence>
<protein>
    <recommendedName>
        <fullName evidence="5">DUF3558 domain-containing protein</fullName>
    </recommendedName>
</protein>
<dbReference type="RefSeq" id="WP_015804822.1">
    <property type="nucleotide sequence ID" value="NC_013093.1"/>
</dbReference>
<dbReference type="EMBL" id="CP001630">
    <property type="protein sequence ID" value="ACU39938.1"/>
    <property type="molecule type" value="Genomic_DNA"/>
</dbReference>
<feature type="signal peptide" evidence="2">
    <location>
        <begin position="1"/>
        <end position="31"/>
    </location>
</feature>
<reference evidence="3 4" key="1">
    <citation type="journal article" date="2009" name="Stand. Genomic Sci.">
        <title>Complete genome sequence of Actinosynnema mirum type strain (101).</title>
        <authorList>
            <person name="Land M."/>
            <person name="Lapidus A."/>
            <person name="Mayilraj S."/>
            <person name="Chen F."/>
            <person name="Copeland A."/>
            <person name="Del Rio T.G."/>
            <person name="Nolan M."/>
            <person name="Lucas S."/>
            <person name="Tice H."/>
            <person name="Cheng J.F."/>
            <person name="Chertkov O."/>
            <person name="Bruce D."/>
            <person name="Goodwin L."/>
            <person name="Pitluck S."/>
            <person name="Rohde M."/>
            <person name="Goker M."/>
            <person name="Pati A."/>
            <person name="Ivanova N."/>
            <person name="Mavromatis K."/>
            <person name="Chen A."/>
            <person name="Palaniappan K."/>
            <person name="Hauser L."/>
            <person name="Chang Y.J."/>
            <person name="Jeffries C.C."/>
            <person name="Brettin T."/>
            <person name="Detter J.C."/>
            <person name="Han C."/>
            <person name="Chain P."/>
            <person name="Tindall B.J."/>
            <person name="Bristow J."/>
            <person name="Eisen J.A."/>
            <person name="Markowitz V."/>
            <person name="Hugenholtz P."/>
            <person name="Kyrpides N.C."/>
            <person name="Klenk H.P."/>
        </authorList>
    </citation>
    <scope>NUCLEOTIDE SEQUENCE [LARGE SCALE GENOMIC DNA]</scope>
    <source>
        <strain evidence="4">ATCC 29888 / DSM 43827 / JCM 3225 / NBRC 14064 / NCIMB 13271 / NRRL B-12336 / IMRU 3971 / 101</strain>
    </source>
</reference>